<protein>
    <submittedName>
        <fullName evidence="2">Uncharacterized protein</fullName>
    </submittedName>
</protein>
<dbReference type="STRING" id="860235.AOZ06_34010"/>
<keyword evidence="3" id="KW-1185">Reference proteome</keyword>
<name>A0A0N9I561_9PSEU</name>
<evidence type="ECO:0000313" key="2">
    <source>
        <dbReference type="EMBL" id="ALG11229.1"/>
    </source>
</evidence>
<sequence length="95" mass="9844">MLRLQLLLAVFLPVAFVLLTVDTLVPAALATALTAGMALLLTIRVALPAPTSAPAGVRAVSLRERARRSVCLRLRDPDASGRPRPRAPGAAPAAA</sequence>
<dbReference type="EMBL" id="CP012752">
    <property type="protein sequence ID" value="ALG11229.1"/>
    <property type="molecule type" value="Genomic_DNA"/>
</dbReference>
<dbReference type="Proteomes" id="UP000063699">
    <property type="component" value="Chromosome"/>
</dbReference>
<dbReference type="AlphaFoldDB" id="A0A0N9I561"/>
<dbReference type="InterPro" id="IPR045635">
    <property type="entry name" value="DUF6412"/>
</dbReference>
<reference evidence="2 3" key="1">
    <citation type="submission" date="2015-07" db="EMBL/GenBank/DDBJ databases">
        <title>Genome sequencing of Kibdelosporangium phytohabitans.</title>
        <authorList>
            <person name="Qin S."/>
            <person name="Xing K."/>
        </authorList>
    </citation>
    <scope>NUCLEOTIDE SEQUENCE [LARGE SCALE GENOMIC DNA]</scope>
    <source>
        <strain evidence="2 3">KLBMP1111</strain>
    </source>
</reference>
<evidence type="ECO:0000313" key="3">
    <source>
        <dbReference type="Proteomes" id="UP000063699"/>
    </source>
</evidence>
<evidence type="ECO:0000256" key="1">
    <source>
        <dbReference type="SAM" id="MobiDB-lite"/>
    </source>
</evidence>
<proteinExistence type="predicted"/>
<dbReference type="OrthoDB" id="3701355at2"/>
<organism evidence="2 3">
    <name type="scientific">Kibdelosporangium phytohabitans</name>
    <dbReference type="NCBI Taxonomy" id="860235"/>
    <lineage>
        <taxon>Bacteria</taxon>
        <taxon>Bacillati</taxon>
        <taxon>Actinomycetota</taxon>
        <taxon>Actinomycetes</taxon>
        <taxon>Pseudonocardiales</taxon>
        <taxon>Pseudonocardiaceae</taxon>
        <taxon>Kibdelosporangium</taxon>
    </lineage>
</organism>
<gene>
    <name evidence="2" type="ORF">AOZ06_34010</name>
</gene>
<accession>A0A0N9I561</accession>
<dbReference type="KEGG" id="kphy:AOZ06_34010"/>
<dbReference type="Pfam" id="PF19950">
    <property type="entry name" value="DUF6412"/>
    <property type="match status" value="1"/>
</dbReference>
<feature type="region of interest" description="Disordered" evidence="1">
    <location>
        <begin position="73"/>
        <end position="95"/>
    </location>
</feature>
<dbReference type="RefSeq" id="WP_054293130.1">
    <property type="nucleotide sequence ID" value="NZ_CP012752.1"/>
</dbReference>